<proteinExistence type="predicted"/>
<dbReference type="InterPro" id="IPR019644">
    <property type="entry name" value="DUF2508"/>
</dbReference>
<dbReference type="EMBL" id="VSSQ01000734">
    <property type="protein sequence ID" value="MPM00503.1"/>
    <property type="molecule type" value="Genomic_DNA"/>
</dbReference>
<comment type="caution">
    <text evidence="1">The sequence shown here is derived from an EMBL/GenBank/DDBJ whole genome shotgun (WGS) entry which is preliminary data.</text>
</comment>
<name>A0A644WD59_9ZZZZ</name>
<sequence length="90" mass="10155">MGEAARRLTFGGKPAAAIDEVRRELMEELSKTRVSINQAYTAFNNATDPDLITSCVFEINSLEARYSYLLRQAKEREKEKLEGGSEPCLR</sequence>
<dbReference type="AlphaFoldDB" id="A0A644WD59"/>
<evidence type="ECO:0000313" key="1">
    <source>
        <dbReference type="EMBL" id="MPM00503.1"/>
    </source>
</evidence>
<reference evidence="1" key="1">
    <citation type="submission" date="2019-08" db="EMBL/GenBank/DDBJ databases">
        <authorList>
            <person name="Kucharzyk K."/>
            <person name="Murdoch R.W."/>
            <person name="Higgins S."/>
            <person name="Loffler F."/>
        </authorList>
    </citation>
    <scope>NUCLEOTIDE SEQUENCE</scope>
</reference>
<accession>A0A644WD59</accession>
<organism evidence="1">
    <name type="scientific">bioreactor metagenome</name>
    <dbReference type="NCBI Taxonomy" id="1076179"/>
    <lineage>
        <taxon>unclassified sequences</taxon>
        <taxon>metagenomes</taxon>
        <taxon>ecological metagenomes</taxon>
    </lineage>
</organism>
<gene>
    <name evidence="1" type="ORF">SDC9_46729</name>
</gene>
<dbReference type="Pfam" id="PF10704">
    <property type="entry name" value="DUF2508"/>
    <property type="match status" value="1"/>
</dbReference>
<evidence type="ECO:0008006" key="2">
    <source>
        <dbReference type="Google" id="ProtNLM"/>
    </source>
</evidence>
<protein>
    <recommendedName>
        <fullName evidence="2">DUF2508 domain-containing protein</fullName>
    </recommendedName>
</protein>